<protein>
    <submittedName>
        <fullName evidence="2">Uncharacterized protein</fullName>
    </submittedName>
</protein>
<accession>A0A8H7Q441</accession>
<evidence type="ECO:0000313" key="3">
    <source>
        <dbReference type="Proteomes" id="UP000654370"/>
    </source>
</evidence>
<evidence type="ECO:0000313" key="2">
    <source>
        <dbReference type="EMBL" id="KAG2184699.1"/>
    </source>
</evidence>
<proteinExistence type="predicted"/>
<sequence>MPYFSITNYTQVPLHIALSHLGPVHYYNNLKPNQTVTLSVGKVWFTIEAKVASGENEYKWHHVAVPIVAATVVGVASAAALGVMATAATADAALATLFTAGARAGTYALTLQGNKPVQFAAKKLKVVGSDHIKDFKKSWVSKKCCQRYGVFIPKEGIEARIVGGPQGVYTTDDGVEVVDADVWVHDFHIVLPSQPEGATAPPGIGQRATPPLLPPRPSSAMKSTGGSEQLLPEKRPGFKSYQSDQTVKSI</sequence>
<name>A0A8H7Q441_MORIS</name>
<feature type="region of interest" description="Disordered" evidence="1">
    <location>
        <begin position="194"/>
        <end position="250"/>
    </location>
</feature>
<organism evidence="2 3">
    <name type="scientific">Mortierella isabellina</name>
    <name type="common">Filamentous fungus</name>
    <name type="synonym">Umbelopsis isabellina</name>
    <dbReference type="NCBI Taxonomy" id="91625"/>
    <lineage>
        <taxon>Eukaryota</taxon>
        <taxon>Fungi</taxon>
        <taxon>Fungi incertae sedis</taxon>
        <taxon>Mucoromycota</taxon>
        <taxon>Mucoromycotina</taxon>
        <taxon>Umbelopsidomycetes</taxon>
        <taxon>Umbelopsidales</taxon>
        <taxon>Umbelopsidaceae</taxon>
        <taxon>Umbelopsis</taxon>
    </lineage>
</organism>
<dbReference type="EMBL" id="JAEPQZ010000002">
    <property type="protein sequence ID" value="KAG2184699.1"/>
    <property type="molecule type" value="Genomic_DNA"/>
</dbReference>
<feature type="compositionally biased region" description="Polar residues" evidence="1">
    <location>
        <begin position="240"/>
        <end position="250"/>
    </location>
</feature>
<dbReference type="OrthoDB" id="3246235at2759"/>
<evidence type="ECO:0000256" key="1">
    <source>
        <dbReference type="SAM" id="MobiDB-lite"/>
    </source>
</evidence>
<comment type="caution">
    <text evidence="2">The sequence shown here is derived from an EMBL/GenBank/DDBJ whole genome shotgun (WGS) entry which is preliminary data.</text>
</comment>
<dbReference type="Proteomes" id="UP000654370">
    <property type="component" value="Unassembled WGS sequence"/>
</dbReference>
<keyword evidence="3" id="KW-1185">Reference proteome</keyword>
<dbReference type="AlphaFoldDB" id="A0A8H7Q441"/>
<gene>
    <name evidence="2" type="ORF">INT43_000612</name>
</gene>
<reference evidence="2" key="1">
    <citation type="submission" date="2020-12" db="EMBL/GenBank/DDBJ databases">
        <title>Metabolic potential, ecology and presence of endohyphal bacteria is reflected in genomic diversity of Mucoromycotina.</title>
        <authorList>
            <person name="Muszewska A."/>
            <person name="Okrasinska A."/>
            <person name="Steczkiewicz K."/>
            <person name="Drgas O."/>
            <person name="Orlowska M."/>
            <person name="Perlinska-Lenart U."/>
            <person name="Aleksandrzak-Piekarczyk T."/>
            <person name="Szatraj K."/>
            <person name="Zielenkiewicz U."/>
            <person name="Pilsyk S."/>
            <person name="Malc E."/>
            <person name="Mieczkowski P."/>
            <person name="Kruszewska J.S."/>
            <person name="Biernat P."/>
            <person name="Pawlowska J."/>
        </authorList>
    </citation>
    <scope>NUCLEOTIDE SEQUENCE</scope>
    <source>
        <strain evidence="2">WA0000067209</strain>
    </source>
</reference>